<evidence type="ECO:0000256" key="1">
    <source>
        <dbReference type="SAM" id="Phobius"/>
    </source>
</evidence>
<dbReference type="EMBL" id="KR029604">
    <property type="protein sequence ID" value="AKH48484.1"/>
    <property type="molecule type" value="Genomic_DNA"/>
</dbReference>
<name>A0A0F7L7D9_9VIRU</name>
<reference evidence="2" key="2">
    <citation type="submission" date="2015-03" db="EMBL/GenBank/DDBJ databases">
        <authorList>
            <person name="Chow C.-E.T."/>
            <person name="Winget D.M."/>
            <person name="White R.A.III."/>
            <person name="Hallam S.J."/>
            <person name="Suttle C.A."/>
        </authorList>
    </citation>
    <scope>NUCLEOTIDE SEQUENCE</scope>
    <source>
        <strain evidence="2">Oxic1_9</strain>
    </source>
</reference>
<keyword evidence="1" id="KW-0812">Transmembrane</keyword>
<reference evidence="2" key="1">
    <citation type="journal article" date="2015" name="Front. Microbiol.">
        <title>Combining genomic sequencing methods to explore viral diversity and reveal potential virus-host interactions.</title>
        <authorList>
            <person name="Chow C.E."/>
            <person name="Winget D.M."/>
            <person name="White R.A.III."/>
            <person name="Hallam S.J."/>
            <person name="Suttle C.A."/>
        </authorList>
    </citation>
    <scope>NUCLEOTIDE SEQUENCE</scope>
    <source>
        <strain evidence="2">Oxic1_9</strain>
    </source>
</reference>
<proteinExistence type="predicted"/>
<keyword evidence="1" id="KW-1133">Transmembrane helix</keyword>
<organism evidence="2">
    <name type="scientific">uncultured marine virus</name>
    <dbReference type="NCBI Taxonomy" id="186617"/>
    <lineage>
        <taxon>Viruses</taxon>
        <taxon>environmental samples</taxon>
    </lineage>
</organism>
<sequence length="82" mass="9990">MLCNYKLDINYYLAKHPLLLFVHHHVTKGQKAYLYFFLLFAQTLIGYKHCVTSCVCLSYFYFPFYIRCCFHYSLFLLFCFNK</sequence>
<feature type="transmembrane region" description="Helical" evidence="1">
    <location>
        <begin position="59"/>
        <end position="80"/>
    </location>
</feature>
<keyword evidence="1" id="KW-0472">Membrane</keyword>
<protein>
    <submittedName>
        <fullName evidence="2">Uncharacterized protein</fullName>
    </submittedName>
</protein>
<accession>A0A0F7L7D9</accession>
<feature type="transmembrane region" description="Helical" evidence="1">
    <location>
        <begin position="32"/>
        <end position="47"/>
    </location>
</feature>
<evidence type="ECO:0000313" key="2">
    <source>
        <dbReference type="EMBL" id="AKH48484.1"/>
    </source>
</evidence>